<feature type="region of interest" description="Disordered" evidence="1">
    <location>
        <begin position="44"/>
        <end position="236"/>
    </location>
</feature>
<gene>
    <name evidence="2" type="ORF">DBRI00130_LOCUS4205</name>
</gene>
<dbReference type="AlphaFoldDB" id="A0A7S4QM71"/>
<organism evidence="2">
    <name type="scientific">Ditylum brightwellii</name>
    <dbReference type="NCBI Taxonomy" id="49249"/>
    <lineage>
        <taxon>Eukaryota</taxon>
        <taxon>Sar</taxon>
        <taxon>Stramenopiles</taxon>
        <taxon>Ochrophyta</taxon>
        <taxon>Bacillariophyta</taxon>
        <taxon>Mediophyceae</taxon>
        <taxon>Lithodesmiophycidae</taxon>
        <taxon>Lithodesmiales</taxon>
        <taxon>Lithodesmiaceae</taxon>
        <taxon>Ditylum</taxon>
    </lineage>
</organism>
<feature type="compositionally biased region" description="Basic and acidic residues" evidence="1">
    <location>
        <begin position="119"/>
        <end position="136"/>
    </location>
</feature>
<evidence type="ECO:0000256" key="1">
    <source>
        <dbReference type="SAM" id="MobiDB-lite"/>
    </source>
</evidence>
<dbReference type="EMBL" id="HBNS01005171">
    <property type="protein sequence ID" value="CAE4586527.1"/>
    <property type="molecule type" value="Transcribed_RNA"/>
</dbReference>
<accession>A0A7S4QM71</accession>
<feature type="compositionally biased region" description="Basic and acidic residues" evidence="1">
    <location>
        <begin position="63"/>
        <end position="77"/>
    </location>
</feature>
<protein>
    <submittedName>
        <fullName evidence="2">Uncharacterized protein</fullName>
    </submittedName>
</protein>
<evidence type="ECO:0000313" key="2">
    <source>
        <dbReference type="EMBL" id="CAE4586527.1"/>
    </source>
</evidence>
<proteinExistence type="predicted"/>
<feature type="compositionally biased region" description="Basic residues" evidence="1">
    <location>
        <begin position="44"/>
        <end position="59"/>
    </location>
</feature>
<feature type="compositionally biased region" description="Low complexity" evidence="1">
    <location>
        <begin position="189"/>
        <end position="198"/>
    </location>
</feature>
<name>A0A7S4QM71_9STRA</name>
<feature type="compositionally biased region" description="Polar residues" evidence="1">
    <location>
        <begin position="206"/>
        <end position="223"/>
    </location>
</feature>
<reference evidence="2" key="1">
    <citation type="submission" date="2021-01" db="EMBL/GenBank/DDBJ databases">
        <authorList>
            <person name="Corre E."/>
            <person name="Pelletier E."/>
            <person name="Niang G."/>
            <person name="Scheremetjew M."/>
            <person name="Finn R."/>
            <person name="Kale V."/>
            <person name="Holt S."/>
            <person name="Cochrane G."/>
            <person name="Meng A."/>
            <person name="Brown T."/>
            <person name="Cohen L."/>
        </authorList>
    </citation>
    <scope>NUCLEOTIDE SEQUENCE</scope>
    <source>
        <strain evidence="2">GSO104</strain>
    </source>
</reference>
<sequence length="319" mass="36438">MTRAKTNLVLTWRREVMTFFGQSFKVKDTDRSRFLDTLVAKKGKKTKKMIKTKKTKKTNLSRDSQDLKSDLTLEQRRRQLQSKMTSSKDRGAPKSPQGGSWDEWKPGAASTGMRSNTNSERRPKQELVQKRDRMERLNTAQPTAKRQIKKSLLSSSSPRTMSPQRGSWGEWKPSTDDGAQNIASRLKKQQQQPQQVRIQQRRDNNRQYPTATTRQRSTQYQNQAKTRTARAPPPPACQSNGISFDSFLETSNSQSNGNTVPEIDSTMFFAVGSTIQHNIHGRGTVLPPPKEDNMRVRIRFENDMELDFPASGSGLRRIH</sequence>